<feature type="domain" description="RDD" evidence="6">
    <location>
        <begin position="3"/>
        <end position="158"/>
    </location>
</feature>
<organism evidence="7 8">
    <name type="scientific">Algimonas ampicilliniresistens</name>
    <dbReference type="NCBI Taxonomy" id="1298735"/>
    <lineage>
        <taxon>Bacteria</taxon>
        <taxon>Pseudomonadati</taxon>
        <taxon>Pseudomonadota</taxon>
        <taxon>Alphaproteobacteria</taxon>
        <taxon>Maricaulales</taxon>
        <taxon>Robiginitomaculaceae</taxon>
        <taxon>Algimonas</taxon>
    </lineage>
</organism>
<accession>A0ABQ5VE79</accession>
<gene>
    <name evidence="7" type="ORF">GCM10007853_27500</name>
</gene>
<dbReference type="EMBL" id="BSNK01000002">
    <property type="protein sequence ID" value="GLQ24876.1"/>
    <property type="molecule type" value="Genomic_DNA"/>
</dbReference>
<evidence type="ECO:0000256" key="2">
    <source>
        <dbReference type="ARBA" id="ARBA00022692"/>
    </source>
</evidence>
<dbReference type="InterPro" id="IPR010432">
    <property type="entry name" value="RDD"/>
</dbReference>
<proteinExistence type="predicted"/>
<evidence type="ECO:0000313" key="7">
    <source>
        <dbReference type="EMBL" id="GLQ24876.1"/>
    </source>
</evidence>
<comment type="caution">
    <text evidence="7">The sequence shown here is derived from an EMBL/GenBank/DDBJ whole genome shotgun (WGS) entry which is preliminary data.</text>
</comment>
<feature type="transmembrane region" description="Helical" evidence="5">
    <location>
        <begin position="54"/>
        <end position="73"/>
    </location>
</feature>
<keyword evidence="2 5" id="KW-0812">Transmembrane</keyword>
<evidence type="ECO:0000259" key="6">
    <source>
        <dbReference type="Pfam" id="PF06271"/>
    </source>
</evidence>
<evidence type="ECO:0000313" key="8">
    <source>
        <dbReference type="Proteomes" id="UP001161391"/>
    </source>
</evidence>
<reference evidence="7" key="2">
    <citation type="submission" date="2023-01" db="EMBL/GenBank/DDBJ databases">
        <title>Draft genome sequence of Algimonas ampicilliniresistens strain NBRC 108219.</title>
        <authorList>
            <person name="Sun Q."/>
            <person name="Mori K."/>
        </authorList>
    </citation>
    <scope>NUCLEOTIDE SEQUENCE</scope>
    <source>
        <strain evidence="7">NBRC 108219</strain>
    </source>
</reference>
<reference evidence="7" key="1">
    <citation type="journal article" date="2014" name="Int. J. Syst. Evol. Microbiol.">
        <title>Complete genome of a new Firmicutes species belonging to the dominant human colonic microbiota ('Ruminococcus bicirculans') reveals two chromosomes and a selective capacity to utilize plant glucans.</title>
        <authorList>
            <consortium name="NISC Comparative Sequencing Program"/>
            <person name="Wegmann U."/>
            <person name="Louis P."/>
            <person name="Goesmann A."/>
            <person name="Henrissat B."/>
            <person name="Duncan S.H."/>
            <person name="Flint H.J."/>
        </authorList>
    </citation>
    <scope>NUCLEOTIDE SEQUENCE</scope>
    <source>
        <strain evidence="7">NBRC 108219</strain>
    </source>
</reference>
<keyword evidence="8" id="KW-1185">Reference proteome</keyword>
<keyword evidence="3 5" id="KW-1133">Transmembrane helix</keyword>
<dbReference type="Pfam" id="PF06271">
    <property type="entry name" value="RDD"/>
    <property type="match status" value="1"/>
</dbReference>
<dbReference type="RefSeq" id="WP_284391815.1">
    <property type="nucleotide sequence ID" value="NZ_BSNK01000002.1"/>
</dbReference>
<feature type="transmembrane region" description="Helical" evidence="5">
    <location>
        <begin position="126"/>
        <end position="148"/>
    </location>
</feature>
<sequence length="167" mass="18504">MKHPFRRIGAYLVDYGVILVWLAALFAMASLGWLTISIPEVFSTKARWIAQGQAFLMVTLPVCLYFILCEMAGRKATLGKRVMKLTVDGRPAKVILRNILKFAPWEMAHTGIWHGMDVPFGSAPTALGWSLFAVSMGLSGLYLISLFIGDGRPPYDRLAGTRVTRLS</sequence>
<evidence type="ECO:0000256" key="4">
    <source>
        <dbReference type="ARBA" id="ARBA00023136"/>
    </source>
</evidence>
<keyword evidence="4 5" id="KW-0472">Membrane</keyword>
<protein>
    <recommendedName>
        <fullName evidence="6">RDD domain-containing protein</fullName>
    </recommendedName>
</protein>
<evidence type="ECO:0000256" key="1">
    <source>
        <dbReference type="ARBA" id="ARBA00004141"/>
    </source>
</evidence>
<evidence type="ECO:0000256" key="5">
    <source>
        <dbReference type="SAM" id="Phobius"/>
    </source>
</evidence>
<evidence type="ECO:0000256" key="3">
    <source>
        <dbReference type="ARBA" id="ARBA00022989"/>
    </source>
</evidence>
<feature type="transmembrane region" description="Helical" evidence="5">
    <location>
        <begin position="12"/>
        <end position="34"/>
    </location>
</feature>
<comment type="subcellular location">
    <subcellularLocation>
        <location evidence="1">Membrane</location>
        <topology evidence="1">Multi-pass membrane protein</topology>
    </subcellularLocation>
</comment>
<name>A0ABQ5VE79_9PROT</name>
<dbReference type="Proteomes" id="UP001161391">
    <property type="component" value="Unassembled WGS sequence"/>
</dbReference>